<evidence type="ECO:0000313" key="2">
    <source>
        <dbReference type="Proteomes" id="UP000000600"/>
    </source>
</evidence>
<dbReference type="KEGG" id="ptm:GSPATT00027476001"/>
<dbReference type="RefSeq" id="XP_001462520.1">
    <property type="nucleotide sequence ID" value="XM_001462483.1"/>
</dbReference>
<name>A0EIK6_PARTE</name>
<dbReference type="GeneID" id="5008633"/>
<organism evidence="1 2">
    <name type="scientific">Paramecium tetraurelia</name>
    <dbReference type="NCBI Taxonomy" id="5888"/>
    <lineage>
        <taxon>Eukaryota</taxon>
        <taxon>Sar</taxon>
        <taxon>Alveolata</taxon>
        <taxon>Ciliophora</taxon>
        <taxon>Intramacronucleata</taxon>
        <taxon>Oligohymenophorea</taxon>
        <taxon>Peniculida</taxon>
        <taxon>Parameciidae</taxon>
        <taxon>Paramecium</taxon>
    </lineage>
</organism>
<keyword evidence="2" id="KW-1185">Reference proteome</keyword>
<sequence length="81" mass="9737">MLLREIASQFCSQFEKNIQKTRRAPQVVNQVKAEETTEEKESDYSLRRMPFYRFPVGLQKNLYLMLQLFVKLLFNRSINFS</sequence>
<gene>
    <name evidence="1" type="ORF">GSPATT00027476001</name>
</gene>
<dbReference type="EMBL" id="CT868681">
    <property type="protein sequence ID" value="CAK95147.1"/>
    <property type="molecule type" value="Genomic_DNA"/>
</dbReference>
<dbReference type="InParanoid" id="A0EIK6"/>
<proteinExistence type="predicted"/>
<protein>
    <submittedName>
        <fullName evidence="1">Uncharacterized protein</fullName>
    </submittedName>
</protein>
<dbReference type="AlphaFoldDB" id="A0EIK6"/>
<reference evidence="1 2" key="1">
    <citation type="journal article" date="2006" name="Nature">
        <title>Global trends of whole-genome duplications revealed by the ciliate Paramecium tetraurelia.</title>
        <authorList>
            <consortium name="Genoscope"/>
            <person name="Aury J.-M."/>
            <person name="Jaillon O."/>
            <person name="Duret L."/>
            <person name="Noel B."/>
            <person name="Jubin C."/>
            <person name="Porcel B.M."/>
            <person name="Segurens B."/>
            <person name="Daubin V."/>
            <person name="Anthouard V."/>
            <person name="Aiach N."/>
            <person name="Arnaiz O."/>
            <person name="Billaut A."/>
            <person name="Beisson J."/>
            <person name="Blanc I."/>
            <person name="Bouhouche K."/>
            <person name="Camara F."/>
            <person name="Duharcourt S."/>
            <person name="Guigo R."/>
            <person name="Gogendeau D."/>
            <person name="Katinka M."/>
            <person name="Keller A.-M."/>
            <person name="Kissmehl R."/>
            <person name="Klotz C."/>
            <person name="Koll F."/>
            <person name="Le Moue A."/>
            <person name="Lepere C."/>
            <person name="Malinsky S."/>
            <person name="Nowacki M."/>
            <person name="Nowak J.K."/>
            <person name="Plattner H."/>
            <person name="Poulain J."/>
            <person name="Ruiz F."/>
            <person name="Serrano V."/>
            <person name="Zagulski M."/>
            <person name="Dessen P."/>
            <person name="Betermier M."/>
            <person name="Weissenbach J."/>
            <person name="Scarpelli C."/>
            <person name="Schachter V."/>
            <person name="Sperling L."/>
            <person name="Meyer E."/>
            <person name="Cohen J."/>
            <person name="Wincker P."/>
        </authorList>
    </citation>
    <scope>NUCLEOTIDE SEQUENCE [LARGE SCALE GENOMIC DNA]</scope>
    <source>
        <strain evidence="1 2">Stock d4-2</strain>
    </source>
</reference>
<dbReference type="HOGENOM" id="CLU_2579029_0_0_1"/>
<accession>A0EIK6</accession>
<dbReference type="Proteomes" id="UP000000600">
    <property type="component" value="Unassembled WGS sequence"/>
</dbReference>
<evidence type="ECO:0000313" key="1">
    <source>
        <dbReference type="EMBL" id="CAK95147.1"/>
    </source>
</evidence>